<keyword evidence="4" id="KW-0234">DNA repair</keyword>
<dbReference type="InterPro" id="IPR036412">
    <property type="entry name" value="HAD-like_sf"/>
</dbReference>
<evidence type="ECO:0000256" key="2">
    <source>
        <dbReference type="ARBA" id="ARBA00022763"/>
    </source>
</evidence>
<dbReference type="AlphaFoldDB" id="A0A6J2YKZ7"/>
<dbReference type="NCBIfam" id="TIGR01664">
    <property type="entry name" value="DNA-3'-Pase"/>
    <property type="match status" value="1"/>
</dbReference>
<dbReference type="CDD" id="cd22671">
    <property type="entry name" value="FHA_APTX-like"/>
    <property type="match status" value="1"/>
</dbReference>
<organism evidence="7 8">
    <name type="scientific">Sitophilus oryzae</name>
    <name type="common">Rice weevil</name>
    <name type="synonym">Curculio oryzae</name>
    <dbReference type="NCBI Taxonomy" id="7048"/>
    <lineage>
        <taxon>Eukaryota</taxon>
        <taxon>Metazoa</taxon>
        <taxon>Ecdysozoa</taxon>
        <taxon>Arthropoda</taxon>
        <taxon>Hexapoda</taxon>
        <taxon>Insecta</taxon>
        <taxon>Pterygota</taxon>
        <taxon>Neoptera</taxon>
        <taxon>Endopterygota</taxon>
        <taxon>Coleoptera</taxon>
        <taxon>Polyphaga</taxon>
        <taxon>Cucujiformia</taxon>
        <taxon>Curculionidae</taxon>
        <taxon>Dryophthorinae</taxon>
        <taxon>Sitophilus</taxon>
    </lineage>
</organism>
<dbReference type="Gene3D" id="2.60.200.20">
    <property type="match status" value="1"/>
</dbReference>
<keyword evidence="5" id="KW-0539">Nucleus</keyword>
<dbReference type="InterPro" id="IPR008984">
    <property type="entry name" value="SMAD_FHA_dom_sf"/>
</dbReference>
<dbReference type="Gene3D" id="3.40.50.300">
    <property type="entry name" value="P-loop containing nucleotide triphosphate hydrolases"/>
    <property type="match status" value="1"/>
</dbReference>
<evidence type="ECO:0000259" key="6">
    <source>
        <dbReference type="Pfam" id="PF17913"/>
    </source>
</evidence>
<dbReference type="InterPro" id="IPR041388">
    <property type="entry name" value="FHA_2"/>
</dbReference>
<dbReference type="InterPro" id="IPR023214">
    <property type="entry name" value="HAD_sf"/>
</dbReference>
<dbReference type="Pfam" id="PF08645">
    <property type="entry name" value="PNK3P"/>
    <property type="match status" value="1"/>
</dbReference>
<evidence type="ECO:0000256" key="4">
    <source>
        <dbReference type="ARBA" id="ARBA00023204"/>
    </source>
</evidence>
<dbReference type="SUPFAM" id="SSF56784">
    <property type="entry name" value="HAD-like"/>
    <property type="match status" value="1"/>
</dbReference>
<dbReference type="SUPFAM" id="SSF49879">
    <property type="entry name" value="SMAD/FHA domain"/>
    <property type="match status" value="1"/>
</dbReference>
<dbReference type="PANTHER" id="PTHR12083">
    <property type="entry name" value="BIFUNCTIONAL POLYNUCLEOTIDE PHOSPHATASE/KINASE"/>
    <property type="match status" value="1"/>
</dbReference>
<dbReference type="Pfam" id="PF17913">
    <property type="entry name" value="FHA_2"/>
    <property type="match status" value="1"/>
</dbReference>
<dbReference type="GO" id="GO:0005634">
    <property type="term" value="C:nucleus"/>
    <property type="evidence" value="ECO:0007669"/>
    <property type="project" value="UniProtKB-SubCell"/>
</dbReference>
<name>A0A6J2YKZ7_SITOR</name>
<dbReference type="InterPro" id="IPR027417">
    <property type="entry name" value="P-loop_NTPase"/>
</dbReference>
<accession>A0A6J2YKZ7</accession>
<proteinExistence type="predicted"/>
<dbReference type="InterPro" id="IPR006549">
    <property type="entry name" value="HAD-SF_hydro_IIIA"/>
</dbReference>
<evidence type="ECO:0000256" key="1">
    <source>
        <dbReference type="ARBA" id="ARBA00004123"/>
    </source>
</evidence>
<evidence type="ECO:0000256" key="5">
    <source>
        <dbReference type="ARBA" id="ARBA00023242"/>
    </source>
</evidence>
<dbReference type="PANTHER" id="PTHR12083:SF9">
    <property type="entry name" value="BIFUNCTIONAL POLYNUCLEOTIDE PHOSPHATASE_KINASE"/>
    <property type="match status" value="1"/>
</dbReference>
<dbReference type="GO" id="GO:0003690">
    <property type="term" value="F:double-stranded DNA binding"/>
    <property type="evidence" value="ECO:0007669"/>
    <property type="project" value="TreeGrafter"/>
</dbReference>
<protein>
    <submittedName>
        <fullName evidence="8">Uncharacterized protein F21D5.5</fullName>
    </submittedName>
</protein>
<dbReference type="InterPro" id="IPR013954">
    <property type="entry name" value="PNK3P"/>
</dbReference>
<feature type="domain" description="PNK FHA" evidence="6">
    <location>
        <begin position="7"/>
        <end position="74"/>
    </location>
</feature>
<dbReference type="GO" id="GO:0046404">
    <property type="term" value="F:ATP-dependent polydeoxyribonucleotide 5'-hydroxyl-kinase activity"/>
    <property type="evidence" value="ECO:0007669"/>
    <property type="project" value="TreeGrafter"/>
</dbReference>
<dbReference type="SUPFAM" id="SSF52540">
    <property type="entry name" value="P-loop containing nucleoside triphosphate hydrolases"/>
    <property type="match status" value="1"/>
</dbReference>
<evidence type="ECO:0000313" key="8">
    <source>
        <dbReference type="RefSeq" id="XP_030764072.1"/>
    </source>
</evidence>
<gene>
    <name evidence="8" type="primary">LOC115888463</name>
</gene>
<dbReference type="InterPro" id="IPR006551">
    <property type="entry name" value="Polynucleotide_phosphatase"/>
</dbReference>
<dbReference type="GO" id="GO:0046403">
    <property type="term" value="F:polynucleotide 3'-phosphatase activity"/>
    <property type="evidence" value="ECO:0007669"/>
    <property type="project" value="TreeGrafter"/>
</dbReference>
<evidence type="ECO:0000313" key="7">
    <source>
        <dbReference type="Proteomes" id="UP000504635"/>
    </source>
</evidence>
<dbReference type="CDD" id="cd01625">
    <property type="entry name" value="HAD_PNP"/>
    <property type="match status" value="1"/>
</dbReference>
<keyword evidence="7" id="KW-1185">Reference proteome</keyword>
<dbReference type="Proteomes" id="UP000504635">
    <property type="component" value="Unplaced"/>
</dbReference>
<dbReference type="RefSeq" id="XP_030764072.1">
    <property type="nucleotide sequence ID" value="XM_030908212.1"/>
</dbReference>
<dbReference type="FunCoup" id="A0A6J2YKZ7">
    <property type="interactions" value="1185"/>
</dbReference>
<dbReference type="GO" id="GO:0006281">
    <property type="term" value="P:DNA repair"/>
    <property type="evidence" value="ECO:0007669"/>
    <property type="project" value="UniProtKB-KW"/>
</dbReference>
<evidence type="ECO:0000256" key="3">
    <source>
        <dbReference type="ARBA" id="ARBA00022801"/>
    </source>
</evidence>
<comment type="subcellular location">
    <subcellularLocation>
        <location evidence="1">Nucleus</location>
    </subcellularLocation>
</comment>
<dbReference type="KEGG" id="soy:115888463"/>
<dbReference type="NCBIfam" id="TIGR01662">
    <property type="entry name" value="HAD-SF-IIIA"/>
    <property type="match status" value="1"/>
</dbReference>
<dbReference type="Pfam" id="PF13671">
    <property type="entry name" value="AAA_33"/>
    <property type="match status" value="1"/>
</dbReference>
<dbReference type="GeneID" id="115888463"/>
<dbReference type="Gene3D" id="3.40.50.1000">
    <property type="entry name" value="HAD superfamily/HAD-like"/>
    <property type="match status" value="1"/>
</dbReference>
<dbReference type="FunFam" id="3.40.50.1000:FF:000078">
    <property type="entry name" value="Bifunctional polynucleotide phosphatase/kinase"/>
    <property type="match status" value="1"/>
</dbReference>
<keyword evidence="3" id="KW-0378">Hydrolase</keyword>
<sequence length="515" mass="59207">MSCDLQCYLISLENSKKINLLNLKPIILGRNKETEVKDSLISRKQIVIYSITDERNVKLKVIGKAVSGCNGLALHNNVVYTIGPHDIIELRLGYHKFKIVFEPDSESKMDSIEGNIAKKPRMESASISTESNVEKNECKFLEGSWIEVDNKELLVYTPENCECRAKIAGFDIDGTIIKTKSGARFPKNSDDWTWNLGNVKSQLRELFKNGYKLVFFTNQLGLWNNNSKTNDFKKKIENIIKAINLPIQVFISVGKRLYRKPRTGMWDKLVKMNDNITIDVDNSFFVGDAAGREKNWAPKKNKDHSLSDRLFAMNIGLKFYTPEEYFLKHRAAPFKMPEFDPRIDTSHLSYPDISFNKQNVVVMVGGPGSGKSNFVKDTLIPMGYVHVSRDQLGSWQKCVKVMEEALDKNKNVVIDNTNVDKETRQRFIQPAKQRNIDIRCFIMDVSISQMRHNNLFREITDQSHAIVSDIIIYSYRKNYQEPDLSEGFAQILKIPFIGKFTNKSHEKLYKTFLLD</sequence>
<dbReference type="InParanoid" id="A0A6J2YKZ7"/>
<dbReference type="CTD" id="11284"/>
<keyword evidence="2" id="KW-0227">DNA damage</keyword>
<dbReference type="OrthoDB" id="19045at2759"/>
<dbReference type="FunFam" id="3.40.50.300:FF:000737">
    <property type="entry name" value="Bifunctional polynucleotide phosphatase/kinase"/>
    <property type="match status" value="1"/>
</dbReference>
<reference evidence="8" key="1">
    <citation type="submission" date="2025-08" db="UniProtKB">
        <authorList>
            <consortium name="RefSeq"/>
        </authorList>
    </citation>
    <scope>IDENTIFICATION</scope>
    <source>
        <tissue evidence="8">Gonads</tissue>
    </source>
</reference>